<proteinExistence type="predicted"/>
<sequence length="229" mass="26161">MGILLKRKINMNPYITYNQQPEHRKLAQNITMKYQKKQRSYICIRVEPQVSITAKKSGEKREEPHQPDESLDPSSSTPGRHTKLYANADLKLSERASHGIRCFHRGEQVFYSCPTRRRVNQNHQTKKHHTINLHKTTISTQGVGDCQASLLPEKGNVNLRAERGKRSSPTIQRPPCWGRSTAKQLSLLLSQHTQPDMKPCPFNRLLQAPQPMSAHVELQRNQPIALPAP</sequence>
<feature type="non-terminal residue" evidence="2">
    <location>
        <position position="229"/>
    </location>
</feature>
<name>A0A9D4U1S0_ADICA</name>
<reference evidence="2" key="1">
    <citation type="submission" date="2021-01" db="EMBL/GenBank/DDBJ databases">
        <title>Adiantum capillus-veneris genome.</title>
        <authorList>
            <person name="Fang Y."/>
            <person name="Liao Q."/>
        </authorList>
    </citation>
    <scope>NUCLEOTIDE SEQUENCE</scope>
    <source>
        <strain evidence="2">H3</strain>
        <tissue evidence="2">Leaf</tissue>
    </source>
</reference>
<evidence type="ECO:0000256" key="1">
    <source>
        <dbReference type="SAM" id="MobiDB-lite"/>
    </source>
</evidence>
<dbReference type="EMBL" id="JABFUD020000025">
    <property type="protein sequence ID" value="KAI5059825.1"/>
    <property type="molecule type" value="Genomic_DNA"/>
</dbReference>
<feature type="compositionally biased region" description="Basic and acidic residues" evidence="1">
    <location>
        <begin position="56"/>
        <end position="68"/>
    </location>
</feature>
<evidence type="ECO:0000313" key="3">
    <source>
        <dbReference type="Proteomes" id="UP000886520"/>
    </source>
</evidence>
<evidence type="ECO:0000313" key="2">
    <source>
        <dbReference type="EMBL" id="KAI5059825.1"/>
    </source>
</evidence>
<protein>
    <submittedName>
        <fullName evidence="2">Uncharacterized protein</fullName>
    </submittedName>
</protein>
<feature type="region of interest" description="Disordered" evidence="1">
    <location>
        <begin position="54"/>
        <end position="82"/>
    </location>
</feature>
<organism evidence="2 3">
    <name type="scientific">Adiantum capillus-veneris</name>
    <name type="common">Maidenhair fern</name>
    <dbReference type="NCBI Taxonomy" id="13818"/>
    <lineage>
        <taxon>Eukaryota</taxon>
        <taxon>Viridiplantae</taxon>
        <taxon>Streptophyta</taxon>
        <taxon>Embryophyta</taxon>
        <taxon>Tracheophyta</taxon>
        <taxon>Polypodiopsida</taxon>
        <taxon>Polypodiidae</taxon>
        <taxon>Polypodiales</taxon>
        <taxon>Pteridineae</taxon>
        <taxon>Pteridaceae</taxon>
        <taxon>Vittarioideae</taxon>
        <taxon>Adiantum</taxon>
    </lineage>
</organism>
<dbReference type="AlphaFoldDB" id="A0A9D4U1S0"/>
<comment type="caution">
    <text evidence="2">The sequence shown here is derived from an EMBL/GenBank/DDBJ whole genome shotgun (WGS) entry which is preliminary data.</text>
</comment>
<dbReference type="Proteomes" id="UP000886520">
    <property type="component" value="Chromosome 25"/>
</dbReference>
<gene>
    <name evidence="2" type="ORF">GOP47_0026144</name>
</gene>
<accession>A0A9D4U1S0</accession>
<keyword evidence="3" id="KW-1185">Reference proteome</keyword>